<comment type="similarity">
    <text evidence="3 7">Belongs to the NAD(P)-dependent epimerase/dehydratase family. dTDP-glucose dehydratase subfamily.</text>
</comment>
<comment type="cofactor">
    <cofactor evidence="2 7">
        <name>NAD(+)</name>
        <dbReference type="ChEBI" id="CHEBI:57540"/>
    </cofactor>
</comment>
<dbReference type="FunFam" id="3.40.50.720:FF:000304">
    <property type="entry name" value="UDP-glucose 4,6-dehydratase"/>
    <property type="match status" value="1"/>
</dbReference>
<evidence type="ECO:0000256" key="5">
    <source>
        <dbReference type="ARBA" id="ARBA00023027"/>
    </source>
</evidence>
<dbReference type="STRING" id="927083.DB32_004322"/>
<evidence type="ECO:0000313" key="10">
    <source>
        <dbReference type="Proteomes" id="UP000034883"/>
    </source>
</evidence>
<gene>
    <name evidence="9" type="ORF">DB32_004322</name>
</gene>
<dbReference type="RefSeq" id="WP_053234462.1">
    <property type="nucleotide sequence ID" value="NZ_CP011125.1"/>
</dbReference>
<dbReference type="AlphaFoldDB" id="A0A0F6W4G4"/>
<sequence length="354" mass="39869">MNVLVTGGAGFIGSNFLNLMVPRYPQHRFVCVDKLTYAANLQSLEGVSSASNYALERVDIADWDAVDRLFAKETPDLVVHFAAESHVDRSILGPRDFVKTNIEGTFNLLEACRKAWGSTKDGAKKSDVLFHHVSTDEVYGSLGDEGLFTEETRYDPSSPYSASKASSDHLVRAYSRTYGMPVKITNCSNNYGPRQFPEKLIPLMIQHMLERKPLPIYGKGLNVRDWLYVDDHCEAIWAVIERGVVGETYNVGGNSEKKNIEVVDTLCAIVAEETGTKADELLGLKTYVTDRPGHDLRYAIDATKIRRECGWTPKETFETGMRKTVRWYLDNRAWVEAVKSGEYRKWMDANYGGR</sequence>
<keyword evidence="5" id="KW-0520">NAD</keyword>
<dbReference type="NCBIfam" id="TIGR01181">
    <property type="entry name" value="dTDP_gluc_dehyt"/>
    <property type="match status" value="1"/>
</dbReference>
<dbReference type="KEGG" id="samy:DB32_004322"/>
<evidence type="ECO:0000256" key="6">
    <source>
        <dbReference type="ARBA" id="ARBA00023239"/>
    </source>
</evidence>
<evidence type="ECO:0000256" key="3">
    <source>
        <dbReference type="ARBA" id="ARBA00008178"/>
    </source>
</evidence>
<dbReference type="Proteomes" id="UP000034883">
    <property type="component" value="Chromosome"/>
</dbReference>
<dbReference type="EMBL" id="CP011125">
    <property type="protein sequence ID" value="AKF07173.1"/>
    <property type="molecule type" value="Genomic_DNA"/>
</dbReference>
<evidence type="ECO:0000256" key="4">
    <source>
        <dbReference type="ARBA" id="ARBA00011990"/>
    </source>
</evidence>
<dbReference type="InterPro" id="IPR016040">
    <property type="entry name" value="NAD(P)-bd_dom"/>
</dbReference>
<evidence type="ECO:0000313" key="9">
    <source>
        <dbReference type="EMBL" id="AKF07173.1"/>
    </source>
</evidence>
<dbReference type="EC" id="4.2.1.46" evidence="4 7"/>
<dbReference type="Pfam" id="PF16363">
    <property type="entry name" value="GDP_Man_Dehyd"/>
    <property type="match status" value="1"/>
</dbReference>
<comment type="catalytic activity">
    <reaction evidence="1 7">
        <text>dTDP-alpha-D-glucose = dTDP-4-dehydro-6-deoxy-alpha-D-glucose + H2O</text>
        <dbReference type="Rhea" id="RHEA:17221"/>
        <dbReference type="ChEBI" id="CHEBI:15377"/>
        <dbReference type="ChEBI" id="CHEBI:57477"/>
        <dbReference type="ChEBI" id="CHEBI:57649"/>
        <dbReference type="EC" id="4.2.1.46"/>
    </reaction>
</comment>
<dbReference type="PANTHER" id="PTHR43000">
    <property type="entry name" value="DTDP-D-GLUCOSE 4,6-DEHYDRATASE-RELATED"/>
    <property type="match status" value="1"/>
</dbReference>
<dbReference type="InterPro" id="IPR036291">
    <property type="entry name" value="NAD(P)-bd_dom_sf"/>
</dbReference>
<reference evidence="9 10" key="1">
    <citation type="submission" date="2015-03" db="EMBL/GenBank/DDBJ databases">
        <title>Genome assembly of Sandaracinus amylolyticus DSM 53668.</title>
        <authorList>
            <person name="Sharma G."/>
            <person name="Subramanian S."/>
        </authorList>
    </citation>
    <scope>NUCLEOTIDE SEQUENCE [LARGE SCALE GENOMIC DNA]</scope>
    <source>
        <strain evidence="9 10">DSM 53668</strain>
    </source>
</reference>
<dbReference type="OrthoDB" id="9803010at2"/>
<dbReference type="Gene3D" id="3.90.25.10">
    <property type="entry name" value="UDP-galactose 4-epimerase, domain 1"/>
    <property type="match status" value="1"/>
</dbReference>
<evidence type="ECO:0000256" key="7">
    <source>
        <dbReference type="RuleBase" id="RU004473"/>
    </source>
</evidence>
<evidence type="ECO:0000256" key="1">
    <source>
        <dbReference type="ARBA" id="ARBA00001539"/>
    </source>
</evidence>
<dbReference type="Gene3D" id="3.40.50.720">
    <property type="entry name" value="NAD(P)-binding Rossmann-like Domain"/>
    <property type="match status" value="1"/>
</dbReference>
<keyword evidence="10" id="KW-1185">Reference proteome</keyword>
<evidence type="ECO:0000259" key="8">
    <source>
        <dbReference type="Pfam" id="PF16363"/>
    </source>
</evidence>
<dbReference type="SUPFAM" id="SSF51735">
    <property type="entry name" value="NAD(P)-binding Rossmann-fold domains"/>
    <property type="match status" value="1"/>
</dbReference>
<accession>A0A0F6W4G4</accession>
<feature type="domain" description="NAD(P)-binding" evidence="8">
    <location>
        <begin position="4"/>
        <end position="324"/>
    </location>
</feature>
<organism evidence="9 10">
    <name type="scientific">Sandaracinus amylolyticus</name>
    <dbReference type="NCBI Taxonomy" id="927083"/>
    <lineage>
        <taxon>Bacteria</taxon>
        <taxon>Pseudomonadati</taxon>
        <taxon>Myxococcota</taxon>
        <taxon>Polyangia</taxon>
        <taxon>Polyangiales</taxon>
        <taxon>Sandaracinaceae</taxon>
        <taxon>Sandaracinus</taxon>
    </lineage>
</organism>
<evidence type="ECO:0000256" key="2">
    <source>
        <dbReference type="ARBA" id="ARBA00001911"/>
    </source>
</evidence>
<protein>
    <recommendedName>
        <fullName evidence="4 7">dTDP-glucose 4,6-dehydratase</fullName>
        <ecNumber evidence="4 7">4.2.1.46</ecNumber>
    </recommendedName>
</protein>
<dbReference type="InterPro" id="IPR005888">
    <property type="entry name" value="dTDP_Gluc_deHydtase"/>
</dbReference>
<dbReference type="CDD" id="cd05246">
    <property type="entry name" value="dTDP_GD_SDR_e"/>
    <property type="match status" value="1"/>
</dbReference>
<proteinExistence type="inferred from homology"/>
<dbReference type="GO" id="GO:0008460">
    <property type="term" value="F:dTDP-glucose 4,6-dehydratase activity"/>
    <property type="evidence" value="ECO:0007669"/>
    <property type="project" value="UniProtKB-EC"/>
</dbReference>
<dbReference type="GO" id="GO:0009225">
    <property type="term" value="P:nucleotide-sugar metabolic process"/>
    <property type="evidence" value="ECO:0007669"/>
    <property type="project" value="InterPro"/>
</dbReference>
<name>A0A0F6W4G4_9BACT</name>
<keyword evidence="6 7" id="KW-0456">Lyase</keyword>